<dbReference type="SUPFAM" id="SSF50685">
    <property type="entry name" value="Barwin-like endoglucanases"/>
    <property type="match status" value="1"/>
</dbReference>
<feature type="signal peptide" evidence="2">
    <location>
        <begin position="1"/>
        <end position="19"/>
    </location>
</feature>
<evidence type="ECO:0000313" key="4">
    <source>
        <dbReference type="EMBL" id="KAG1546852.1"/>
    </source>
</evidence>
<evidence type="ECO:0000313" key="5">
    <source>
        <dbReference type="Proteomes" id="UP000717996"/>
    </source>
</evidence>
<dbReference type="InterPro" id="IPR009009">
    <property type="entry name" value="RlpA-like_DPBB"/>
</dbReference>
<dbReference type="Pfam" id="PF03330">
    <property type="entry name" value="DPBB_1"/>
    <property type="match status" value="1"/>
</dbReference>
<comment type="caution">
    <text evidence="4">The sequence shown here is derived from an EMBL/GenBank/DDBJ whole genome shotgun (WGS) entry which is preliminary data.</text>
</comment>
<dbReference type="PANTHER" id="PTHR31836:SF28">
    <property type="entry name" value="SRCR DOMAIN-CONTAINING PROTEIN-RELATED"/>
    <property type="match status" value="1"/>
</dbReference>
<dbReference type="OMA" id="EACKEWD"/>
<dbReference type="InterPro" id="IPR051477">
    <property type="entry name" value="Expansin_CellWall"/>
</dbReference>
<reference evidence="4" key="1">
    <citation type="journal article" date="2020" name="Microb. Genom.">
        <title>Genetic diversity of clinical and environmental Mucorales isolates obtained from an investigation of mucormycosis cases among solid organ transplant recipients.</title>
        <authorList>
            <person name="Nguyen M.H."/>
            <person name="Kaul D."/>
            <person name="Muto C."/>
            <person name="Cheng S.J."/>
            <person name="Richter R.A."/>
            <person name="Bruno V.M."/>
            <person name="Liu G."/>
            <person name="Beyhan S."/>
            <person name="Sundermann A.J."/>
            <person name="Mounaud S."/>
            <person name="Pasculle A.W."/>
            <person name="Nierman W.C."/>
            <person name="Driscoll E."/>
            <person name="Cumbie R."/>
            <person name="Clancy C.J."/>
            <person name="Dupont C.L."/>
        </authorList>
    </citation>
    <scope>NUCLEOTIDE SEQUENCE</scope>
    <source>
        <strain evidence="4">GL16</strain>
    </source>
</reference>
<dbReference type="PANTHER" id="PTHR31836">
    <property type="match status" value="1"/>
</dbReference>
<dbReference type="AlphaFoldDB" id="A0A9P6YFQ0"/>
<dbReference type="Gene3D" id="2.40.40.10">
    <property type="entry name" value="RlpA-like domain"/>
    <property type="match status" value="1"/>
</dbReference>
<feature type="chain" id="PRO_5040175258" description="RlpA-like protein double-psi beta-barrel domain-containing protein" evidence="2">
    <location>
        <begin position="20"/>
        <end position="120"/>
    </location>
</feature>
<proteinExistence type="predicted"/>
<accession>A0A9P6YFQ0</accession>
<evidence type="ECO:0000256" key="1">
    <source>
        <dbReference type="ARBA" id="ARBA00022729"/>
    </source>
</evidence>
<dbReference type="Proteomes" id="UP000717996">
    <property type="component" value="Unassembled WGS sequence"/>
</dbReference>
<keyword evidence="1 2" id="KW-0732">Signal</keyword>
<dbReference type="InterPro" id="IPR036908">
    <property type="entry name" value="RlpA-like_sf"/>
</dbReference>
<feature type="domain" description="RlpA-like protein double-psi beta-barrel" evidence="3">
    <location>
        <begin position="32"/>
        <end position="117"/>
    </location>
</feature>
<evidence type="ECO:0000259" key="3">
    <source>
        <dbReference type="Pfam" id="PF03330"/>
    </source>
</evidence>
<dbReference type="EMBL" id="JAANIT010000525">
    <property type="protein sequence ID" value="KAG1546852.1"/>
    <property type="molecule type" value="Genomic_DNA"/>
</dbReference>
<dbReference type="CDD" id="cd22191">
    <property type="entry name" value="DPBB_RlpA_EXP_N-like"/>
    <property type="match status" value="1"/>
</dbReference>
<name>A0A9P6YFQ0_RHIOR</name>
<evidence type="ECO:0000256" key="2">
    <source>
        <dbReference type="SAM" id="SignalP"/>
    </source>
</evidence>
<protein>
    <recommendedName>
        <fullName evidence="3">RlpA-like protein double-psi beta-barrel domain-containing protein</fullName>
    </recommendedName>
</protein>
<gene>
    <name evidence="4" type="ORF">G6F51_004629</name>
</gene>
<organism evidence="4 5">
    <name type="scientific">Rhizopus oryzae</name>
    <name type="common">Mucormycosis agent</name>
    <name type="synonym">Rhizopus arrhizus var. delemar</name>
    <dbReference type="NCBI Taxonomy" id="64495"/>
    <lineage>
        <taxon>Eukaryota</taxon>
        <taxon>Fungi</taxon>
        <taxon>Fungi incertae sedis</taxon>
        <taxon>Mucoromycota</taxon>
        <taxon>Mucoromycotina</taxon>
        <taxon>Mucoromycetes</taxon>
        <taxon>Mucorales</taxon>
        <taxon>Mucorineae</taxon>
        <taxon>Rhizopodaceae</taxon>
        <taxon>Rhizopus</taxon>
    </lineage>
</organism>
<sequence>MKSLCTLGSLLALLTCIQAAPIESRSLLTGDGTFYQVGLGSCGETSSDSDMVAALSSELMGDSKKYCGKSITVKSKKGSVKLKVVDTCPSCSKGDVDMSSAAFKKLGSLSTGRIDISWSL</sequence>